<dbReference type="Proteomes" id="UP000012101">
    <property type="component" value="Unassembled WGS sequence"/>
</dbReference>
<protein>
    <submittedName>
        <fullName evidence="1">Uncharacterized protein</fullName>
    </submittedName>
</protein>
<comment type="caution">
    <text evidence="1">The sequence shown here is derived from an EMBL/GenBank/DDBJ whole genome shotgun (WGS) entry which is preliminary data.</text>
</comment>
<dbReference type="AlphaFoldDB" id="M6G6U8"/>
<accession>M6G6U8</accession>
<evidence type="ECO:0000313" key="2">
    <source>
        <dbReference type="Proteomes" id="UP000012101"/>
    </source>
</evidence>
<evidence type="ECO:0000313" key="1">
    <source>
        <dbReference type="EMBL" id="EMM74661.1"/>
    </source>
</evidence>
<gene>
    <name evidence="1" type="ORF">LEP1GSC038_4361</name>
</gene>
<name>M6G6U8_9LEPT</name>
<organism evidence="1 2">
    <name type="scientific">Leptospira weilii str. 2006001855</name>
    <dbReference type="NCBI Taxonomy" id="996804"/>
    <lineage>
        <taxon>Bacteria</taxon>
        <taxon>Pseudomonadati</taxon>
        <taxon>Spirochaetota</taxon>
        <taxon>Spirochaetia</taxon>
        <taxon>Leptospirales</taxon>
        <taxon>Leptospiraceae</taxon>
        <taxon>Leptospira</taxon>
    </lineage>
</organism>
<dbReference type="EMBL" id="AFJM02000005">
    <property type="protein sequence ID" value="EMM74661.1"/>
    <property type="molecule type" value="Genomic_DNA"/>
</dbReference>
<sequence>MLFIFGTAKEKTKIKTKIENVESIFFTVMLLSLNFNPQSTISIFNRREQK</sequence>
<reference evidence="1 2" key="1">
    <citation type="submission" date="2013-01" db="EMBL/GenBank/DDBJ databases">
        <authorList>
            <person name="Harkins D.M."/>
            <person name="Durkin A.S."/>
            <person name="Brinkac L.M."/>
            <person name="Haft D.H."/>
            <person name="Selengut J.D."/>
            <person name="Sanka R."/>
            <person name="DePew J."/>
            <person name="Purushe J."/>
            <person name="Hospenthal D.R."/>
            <person name="Murray C.K."/>
            <person name="Pimentel G."/>
            <person name="Wasfy M."/>
            <person name="Vinetz J.M."/>
            <person name="Sutton G.G."/>
            <person name="Nierman W.C."/>
            <person name="Fouts D.E."/>
        </authorList>
    </citation>
    <scope>NUCLEOTIDE SEQUENCE [LARGE SCALE GENOMIC DNA]</scope>
    <source>
        <strain evidence="1 2">2006001855</strain>
    </source>
</reference>
<proteinExistence type="predicted"/>